<dbReference type="Gene3D" id="3.40.190.290">
    <property type="match status" value="1"/>
</dbReference>
<dbReference type="NCBIfam" id="NF008095">
    <property type="entry name" value="PRK10837.1"/>
    <property type="match status" value="1"/>
</dbReference>
<evidence type="ECO:0000256" key="4">
    <source>
        <dbReference type="ARBA" id="ARBA00023163"/>
    </source>
</evidence>
<dbReference type="InterPro" id="IPR000847">
    <property type="entry name" value="LysR_HTH_N"/>
</dbReference>
<dbReference type="PROSITE" id="PS50931">
    <property type="entry name" value="HTH_LYSR"/>
    <property type="match status" value="1"/>
</dbReference>
<dbReference type="InterPro" id="IPR036390">
    <property type="entry name" value="WH_DNA-bd_sf"/>
</dbReference>
<gene>
    <name evidence="6" type="ORF">C3Y98_03770</name>
</gene>
<organism evidence="6 7">
    <name type="scientific">Methylotenera oryzisoli</name>
    <dbReference type="NCBI Taxonomy" id="2080758"/>
    <lineage>
        <taxon>Bacteria</taxon>
        <taxon>Pseudomonadati</taxon>
        <taxon>Pseudomonadota</taxon>
        <taxon>Betaproteobacteria</taxon>
        <taxon>Nitrosomonadales</taxon>
        <taxon>Methylophilaceae</taxon>
        <taxon>Methylotenera</taxon>
    </lineage>
</organism>
<dbReference type="Pfam" id="PF00126">
    <property type="entry name" value="HTH_1"/>
    <property type="match status" value="1"/>
</dbReference>
<dbReference type="SUPFAM" id="SSF53850">
    <property type="entry name" value="Periplasmic binding protein-like II"/>
    <property type="match status" value="1"/>
</dbReference>
<dbReference type="SUPFAM" id="SSF46785">
    <property type="entry name" value="Winged helix' DNA-binding domain"/>
    <property type="match status" value="1"/>
</dbReference>
<dbReference type="InterPro" id="IPR005119">
    <property type="entry name" value="LysR_subst-bd"/>
</dbReference>
<dbReference type="EMBL" id="PQVH01000006">
    <property type="protein sequence ID" value="TFW72235.1"/>
    <property type="molecule type" value="Genomic_DNA"/>
</dbReference>
<keyword evidence="7" id="KW-1185">Reference proteome</keyword>
<keyword evidence="2" id="KW-0805">Transcription regulation</keyword>
<evidence type="ECO:0000256" key="3">
    <source>
        <dbReference type="ARBA" id="ARBA00023125"/>
    </source>
</evidence>
<dbReference type="OrthoDB" id="9808620at2"/>
<keyword evidence="4" id="KW-0804">Transcription</keyword>
<name>A0A4Y9VSG3_9PROT</name>
<dbReference type="PANTHER" id="PTHR30126:SF94">
    <property type="entry name" value="LYSR FAMILY TRANSCRIPTIONAL REGULATOR"/>
    <property type="match status" value="1"/>
</dbReference>
<proteinExistence type="inferred from homology"/>
<comment type="similarity">
    <text evidence="1">Belongs to the LysR transcriptional regulatory family.</text>
</comment>
<protein>
    <submittedName>
        <fullName evidence="6">LysR family transcriptional regulator</fullName>
    </submittedName>
</protein>
<dbReference type="GO" id="GO:0000976">
    <property type="term" value="F:transcription cis-regulatory region binding"/>
    <property type="evidence" value="ECO:0007669"/>
    <property type="project" value="TreeGrafter"/>
</dbReference>
<comment type="caution">
    <text evidence="6">The sequence shown here is derived from an EMBL/GenBank/DDBJ whole genome shotgun (WGS) entry which is preliminary data.</text>
</comment>
<dbReference type="Pfam" id="PF03466">
    <property type="entry name" value="LysR_substrate"/>
    <property type="match status" value="1"/>
</dbReference>
<dbReference type="PRINTS" id="PR00039">
    <property type="entry name" value="HTHLYSR"/>
</dbReference>
<dbReference type="RefSeq" id="WP_135276777.1">
    <property type="nucleotide sequence ID" value="NZ_PQVH01000006.1"/>
</dbReference>
<dbReference type="InterPro" id="IPR036388">
    <property type="entry name" value="WH-like_DNA-bd_sf"/>
</dbReference>
<dbReference type="PANTHER" id="PTHR30126">
    <property type="entry name" value="HTH-TYPE TRANSCRIPTIONAL REGULATOR"/>
    <property type="match status" value="1"/>
</dbReference>
<dbReference type="CDD" id="cd08420">
    <property type="entry name" value="PBP2_CysL_like"/>
    <property type="match status" value="1"/>
</dbReference>
<dbReference type="AlphaFoldDB" id="A0A4Y9VSG3"/>
<evidence type="ECO:0000256" key="2">
    <source>
        <dbReference type="ARBA" id="ARBA00023015"/>
    </source>
</evidence>
<evidence type="ECO:0000256" key="1">
    <source>
        <dbReference type="ARBA" id="ARBA00009437"/>
    </source>
</evidence>
<dbReference type="Gene3D" id="1.10.10.10">
    <property type="entry name" value="Winged helix-like DNA-binding domain superfamily/Winged helix DNA-binding domain"/>
    <property type="match status" value="1"/>
</dbReference>
<sequence length="308" mass="34773">MKYTLRQLEIFVVISRTESVSRAADALALSQSATSTALSELERQFDLQLFDRVGKTLRINETGLQLLPKAVELLDRASEIENMLRGHVGFGYMKIGATLTVGNYLATMLVAKFLQDHPESRIQLQVHNTSTIVQQVANHELDLGLIEGDCNHPDIEVQRWVADELVVFAAPNHPLAKLKAISIEQLLQEQWILREQGSGTRATFDRAFHNNNARLHIRLELEHTEAIKRAVESGLGIGCISRLALKDAFRRGSLVPLATPELSLGRYFYFLWHKQKYQTTGMREFIMICKKMVIGAERSDQVNLPEIA</sequence>
<reference evidence="6 7" key="1">
    <citation type="submission" date="2018-02" db="EMBL/GenBank/DDBJ databases">
        <title>A novel lanthanide dependent methylotroph, Methylotenera sp. La3113.</title>
        <authorList>
            <person name="Lv H."/>
            <person name="Tani A."/>
        </authorList>
    </citation>
    <scope>NUCLEOTIDE SEQUENCE [LARGE SCALE GENOMIC DNA]</scope>
    <source>
        <strain evidence="6 7">La3113</strain>
    </source>
</reference>
<feature type="domain" description="HTH lysR-type" evidence="5">
    <location>
        <begin position="1"/>
        <end position="60"/>
    </location>
</feature>
<evidence type="ECO:0000313" key="6">
    <source>
        <dbReference type="EMBL" id="TFW72235.1"/>
    </source>
</evidence>
<evidence type="ECO:0000259" key="5">
    <source>
        <dbReference type="PROSITE" id="PS50931"/>
    </source>
</evidence>
<evidence type="ECO:0000313" key="7">
    <source>
        <dbReference type="Proteomes" id="UP000297706"/>
    </source>
</evidence>
<accession>A0A4Y9VSG3</accession>
<dbReference type="GO" id="GO:0003700">
    <property type="term" value="F:DNA-binding transcription factor activity"/>
    <property type="evidence" value="ECO:0007669"/>
    <property type="project" value="InterPro"/>
</dbReference>
<dbReference type="Proteomes" id="UP000297706">
    <property type="component" value="Unassembled WGS sequence"/>
</dbReference>
<keyword evidence="3" id="KW-0238">DNA-binding</keyword>